<evidence type="ECO:0000256" key="1">
    <source>
        <dbReference type="ARBA" id="ARBA00001709"/>
    </source>
</evidence>
<accession>A0ABW1XMF9</accession>
<keyword evidence="3 5" id="KW-0378">Hydrolase</keyword>
<protein>
    <recommendedName>
        <fullName evidence="2">3-hydroxyisobutyryl-CoA hydrolase</fullName>
        <ecNumber evidence="2">3.1.2.4</ecNumber>
    </recommendedName>
</protein>
<reference evidence="6" key="1">
    <citation type="journal article" date="2019" name="Int. J. Syst. Evol. Microbiol.">
        <title>The Global Catalogue of Microorganisms (GCM) 10K type strain sequencing project: providing services to taxonomists for standard genome sequencing and annotation.</title>
        <authorList>
            <consortium name="The Broad Institute Genomics Platform"/>
            <consortium name="The Broad Institute Genome Sequencing Center for Infectious Disease"/>
            <person name="Wu L."/>
            <person name="Ma J."/>
        </authorList>
    </citation>
    <scope>NUCLEOTIDE SEQUENCE [LARGE SCALE GENOMIC DNA]</scope>
    <source>
        <strain evidence="6">CGMCC 1.16031</strain>
    </source>
</reference>
<name>A0ABW1XMF9_9ALTE</name>
<dbReference type="InterPro" id="IPR032259">
    <property type="entry name" value="HIBYL-CoA-H"/>
</dbReference>
<dbReference type="Proteomes" id="UP001596364">
    <property type="component" value="Unassembled WGS sequence"/>
</dbReference>
<dbReference type="PANTHER" id="PTHR43176:SF3">
    <property type="entry name" value="3-HYDROXYISOBUTYRYL-COA HYDROLASE, MITOCHONDRIAL"/>
    <property type="match status" value="1"/>
</dbReference>
<comment type="caution">
    <text evidence="5">The sequence shown here is derived from an EMBL/GenBank/DDBJ whole genome shotgun (WGS) entry which is preliminary data.</text>
</comment>
<dbReference type="InterPro" id="IPR029045">
    <property type="entry name" value="ClpP/crotonase-like_dom_sf"/>
</dbReference>
<dbReference type="InterPro" id="IPR045004">
    <property type="entry name" value="ECH_dom"/>
</dbReference>
<feature type="domain" description="Enoyl-CoA hydratase/isomerase" evidence="4">
    <location>
        <begin position="18"/>
        <end position="354"/>
    </location>
</feature>
<sequence length="368" mass="40043">MDKVIFNEISLANGKRLGHARLNKPQALNALDLDMIQLLMPQLTTWQADGDVVAVVLDGEGDKAFCAGGDVVDMYHAMVASPDSTPAKVEQFFTEEYQLDYLIHTFGKPFVVVGNGIVMGGGLGLFAGASHRIVTPTSRIAMPEITIGLYPDVGGSYFLNQMPTGVGLFLGLTGASINARDALDINLADAAMNDVTHLIDALRCLDWQGESAADNTMIGTWLAQQTEQATLPAGQVREVMQECVSFAAMRTSEQIVAAILGMDNTGNEWLQRAQKTLQQGCPLTMAIVPEQLSRAQDMSLADVFRMELTLSCRCAQMGEFQEGVRALLIDKDRSPKWRYQNAAEITPQVVAHMFTPLWQGAAHPLARL</sequence>
<comment type="catalytic activity">
    <reaction evidence="1">
        <text>3-hydroxy-2-methylpropanoyl-CoA + H2O = 3-hydroxy-2-methylpropanoate + CoA + H(+)</text>
        <dbReference type="Rhea" id="RHEA:20888"/>
        <dbReference type="ChEBI" id="CHEBI:11805"/>
        <dbReference type="ChEBI" id="CHEBI:15377"/>
        <dbReference type="ChEBI" id="CHEBI:15378"/>
        <dbReference type="ChEBI" id="CHEBI:57287"/>
        <dbReference type="ChEBI" id="CHEBI:57340"/>
        <dbReference type="EC" id="3.1.2.4"/>
    </reaction>
</comment>
<evidence type="ECO:0000259" key="4">
    <source>
        <dbReference type="Pfam" id="PF16113"/>
    </source>
</evidence>
<evidence type="ECO:0000256" key="2">
    <source>
        <dbReference type="ARBA" id="ARBA00011915"/>
    </source>
</evidence>
<dbReference type="RefSeq" id="WP_254426567.1">
    <property type="nucleotide sequence ID" value="NZ_JBHSUS010000001.1"/>
</dbReference>
<proteinExistence type="predicted"/>
<evidence type="ECO:0000256" key="3">
    <source>
        <dbReference type="ARBA" id="ARBA00022801"/>
    </source>
</evidence>
<dbReference type="SUPFAM" id="SSF52096">
    <property type="entry name" value="ClpP/crotonase"/>
    <property type="match status" value="1"/>
</dbReference>
<dbReference type="EMBL" id="JBHSUS010000001">
    <property type="protein sequence ID" value="MFC6440327.1"/>
    <property type="molecule type" value="Genomic_DNA"/>
</dbReference>
<organism evidence="5 6">
    <name type="scientific">Pseudobowmanella zhangzhouensis</name>
    <dbReference type="NCBI Taxonomy" id="1537679"/>
    <lineage>
        <taxon>Bacteria</taxon>
        <taxon>Pseudomonadati</taxon>
        <taxon>Pseudomonadota</taxon>
        <taxon>Gammaproteobacteria</taxon>
        <taxon>Alteromonadales</taxon>
        <taxon>Alteromonadaceae</taxon>
    </lineage>
</organism>
<evidence type="ECO:0000313" key="5">
    <source>
        <dbReference type="EMBL" id="MFC6440327.1"/>
    </source>
</evidence>
<keyword evidence="6" id="KW-1185">Reference proteome</keyword>
<dbReference type="GO" id="GO:0016787">
    <property type="term" value="F:hydrolase activity"/>
    <property type="evidence" value="ECO:0007669"/>
    <property type="project" value="UniProtKB-KW"/>
</dbReference>
<dbReference type="Pfam" id="PF16113">
    <property type="entry name" value="ECH_2"/>
    <property type="match status" value="1"/>
</dbReference>
<evidence type="ECO:0000313" key="6">
    <source>
        <dbReference type="Proteomes" id="UP001596364"/>
    </source>
</evidence>
<dbReference type="PANTHER" id="PTHR43176">
    <property type="entry name" value="3-HYDROXYISOBUTYRYL-COA HYDROLASE-RELATED"/>
    <property type="match status" value="1"/>
</dbReference>
<dbReference type="Gene3D" id="3.90.226.10">
    <property type="entry name" value="2-enoyl-CoA Hydratase, Chain A, domain 1"/>
    <property type="match status" value="1"/>
</dbReference>
<dbReference type="CDD" id="cd06558">
    <property type="entry name" value="crotonase-like"/>
    <property type="match status" value="1"/>
</dbReference>
<dbReference type="NCBIfam" id="NF004127">
    <property type="entry name" value="PRK05617.1"/>
    <property type="match status" value="1"/>
</dbReference>
<dbReference type="EC" id="3.1.2.4" evidence="2"/>
<gene>
    <name evidence="5" type="ORF">ACFP85_09230</name>
</gene>